<dbReference type="GO" id="GO:0005524">
    <property type="term" value="F:ATP binding"/>
    <property type="evidence" value="ECO:0007669"/>
    <property type="project" value="UniProtKB-KW"/>
</dbReference>
<sequence length="708" mass="79240">MSDPKEQDGPEGTLSITAAKAFLTTRICNKMVRKTIAQRPPDSERKVSENSFWTTQRNGEVKLRMDKNSEDEPPVTVPDMIMSAATKYSHYLAIGCKYKKSWQLLTYIEYYEACRRAAKAFLKVGLERFHGVGIMGSNSTEWVIANIGAIMAGGISVGILCTNSPKACQVIAETSEMDIFVVDNERQLQKVNQIQGYLKHLKAIIQYREDIQEVQPNLYSWKGFLDLADGISDEKLDQIIDSQKPNQCCALVYKQGISGPPKATMLSHDNITWTTAATVQSLEYKCPPNGQEVLVSYLPLCFAGTQILDVWVAISVAGTVYFPSPEAGKWNGPARAPGTGFLTEMLREVQPTTFCGIPWVWDRMLDSLKTKHLDSTAFRRKIDRWAMRLGLNTNRRRLLGQIHQPLCYGLAKKLTFDPARKFLGLNHCQQFLNLGLGLPRNTLDFFLSLNIPIFDMYGLTECSGLHALSSHQAFRQLSCGKALPSALTKVEKENRENVGNLCVWGRHIFMGYLNDKVNTAKRVDSQGWLHTNDLGFLDVDNFVYILGNNDDLITLSSGEVINPSPIEERVMIRIPIVRYAMLVGQNAPYLCALLTLKCQINPETGEARSALTSEAVACCRKLRSQSTWLTDVLYDRDPLVTEFISQGIQEVNAEAPSEAAKIIKWVILDNDFSVGGGELGPMTKLNRTAVAKIYQEDIQKFYERSPSS</sequence>
<dbReference type="Proteomes" id="UP000694386">
    <property type="component" value="Unplaced"/>
</dbReference>
<evidence type="ECO:0000256" key="2">
    <source>
        <dbReference type="ARBA" id="ARBA00022598"/>
    </source>
</evidence>
<reference evidence="9" key="1">
    <citation type="submission" date="2025-08" db="UniProtKB">
        <authorList>
            <consortium name="Ensembl"/>
        </authorList>
    </citation>
    <scope>IDENTIFICATION</scope>
</reference>
<dbReference type="EC" id="6.2.1.3" evidence="7"/>
<keyword evidence="4" id="KW-0443">Lipid metabolism</keyword>
<organism evidence="9 10">
    <name type="scientific">Cricetulus griseus</name>
    <name type="common">Chinese hamster</name>
    <name type="synonym">Cricetulus barabensis griseus</name>
    <dbReference type="NCBI Taxonomy" id="10029"/>
    <lineage>
        <taxon>Eukaryota</taxon>
        <taxon>Metazoa</taxon>
        <taxon>Chordata</taxon>
        <taxon>Craniata</taxon>
        <taxon>Vertebrata</taxon>
        <taxon>Euteleostomi</taxon>
        <taxon>Mammalia</taxon>
        <taxon>Eutheria</taxon>
        <taxon>Euarchontoglires</taxon>
        <taxon>Glires</taxon>
        <taxon>Rodentia</taxon>
        <taxon>Myomorpha</taxon>
        <taxon>Muroidea</taxon>
        <taxon>Cricetidae</taxon>
        <taxon>Cricetinae</taxon>
        <taxon>Cricetulus</taxon>
    </lineage>
</organism>
<dbReference type="Gene3D" id="3.40.50.12780">
    <property type="entry name" value="N-terminal domain of ligase-like"/>
    <property type="match status" value="1"/>
</dbReference>
<accession>A0A8C2MSS3</accession>
<evidence type="ECO:0000256" key="7">
    <source>
        <dbReference type="ARBA" id="ARBA00026121"/>
    </source>
</evidence>
<dbReference type="Pfam" id="PF00501">
    <property type="entry name" value="AMP-binding"/>
    <property type="match status" value="1"/>
</dbReference>
<name>A0A8C2MSS3_CRIGR</name>
<dbReference type="InterPro" id="IPR000873">
    <property type="entry name" value="AMP-dep_synth/lig_dom"/>
</dbReference>
<dbReference type="Pfam" id="PF23562">
    <property type="entry name" value="AMP-binding_C_3"/>
    <property type="match status" value="1"/>
</dbReference>
<dbReference type="GeneTree" id="ENSGT00940000164043"/>
<dbReference type="GO" id="GO:0004467">
    <property type="term" value="F:long-chain fatty acid-CoA ligase activity"/>
    <property type="evidence" value="ECO:0007669"/>
    <property type="project" value="UniProtKB-EC"/>
</dbReference>
<dbReference type="Ensembl" id="ENSCGRT00001027323.1">
    <property type="protein sequence ID" value="ENSCGRP00001023078.1"/>
    <property type="gene ID" value="ENSCGRG00001021403.1"/>
</dbReference>
<dbReference type="GO" id="GO:0005783">
    <property type="term" value="C:endoplasmic reticulum"/>
    <property type="evidence" value="ECO:0007669"/>
    <property type="project" value="TreeGrafter"/>
</dbReference>
<dbReference type="PANTHER" id="PTHR43272">
    <property type="entry name" value="LONG-CHAIN-FATTY-ACID--COA LIGASE"/>
    <property type="match status" value="1"/>
</dbReference>
<feature type="domain" description="AMP-dependent synthetase/ligase" evidence="8">
    <location>
        <begin position="86"/>
        <end position="513"/>
    </location>
</feature>
<dbReference type="InterPro" id="IPR042099">
    <property type="entry name" value="ANL_N_sf"/>
</dbReference>
<dbReference type="SUPFAM" id="SSF56801">
    <property type="entry name" value="Acetyl-CoA synthetase-like"/>
    <property type="match status" value="1"/>
</dbReference>
<keyword evidence="5" id="KW-0067">ATP-binding</keyword>
<keyword evidence="2" id="KW-0436">Ligase</keyword>
<dbReference type="PANTHER" id="PTHR43272:SF101">
    <property type="entry name" value="ACYL-COA SYNTHETASE BUBBLEGUM FAMILY MEMBER 2-RELATED"/>
    <property type="match status" value="1"/>
</dbReference>
<keyword evidence="3" id="KW-0547">Nucleotide-binding</keyword>
<reference evidence="9" key="2">
    <citation type="submission" date="2025-09" db="UniProtKB">
        <authorList>
            <consortium name="Ensembl"/>
        </authorList>
    </citation>
    <scope>IDENTIFICATION</scope>
</reference>
<evidence type="ECO:0000259" key="8">
    <source>
        <dbReference type="Pfam" id="PF00501"/>
    </source>
</evidence>
<dbReference type="AlphaFoldDB" id="A0A8C2MSS3"/>
<gene>
    <name evidence="9" type="primary">LOC100773414</name>
</gene>
<keyword evidence="4" id="KW-0276">Fatty acid metabolism</keyword>
<evidence type="ECO:0000256" key="5">
    <source>
        <dbReference type="ARBA" id="ARBA00022840"/>
    </source>
</evidence>
<evidence type="ECO:0000256" key="4">
    <source>
        <dbReference type="ARBA" id="ARBA00022832"/>
    </source>
</evidence>
<comment type="catalytic activity">
    <reaction evidence="6">
        <text>a long-chain fatty acid + ATP + CoA = a long-chain fatty acyl-CoA + AMP + diphosphate</text>
        <dbReference type="Rhea" id="RHEA:15421"/>
        <dbReference type="ChEBI" id="CHEBI:30616"/>
        <dbReference type="ChEBI" id="CHEBI:33019"/>
        <dbReference type="ChEBI" id="CHEBI:57287"/>
        <dbReference type="ChEBI" id="CHEBI:57560"/>
        <dbReference type="ChEBI" id="CHEBI:83139"/>
        <dbReference type="ChEBI" id="CHEBI:456215"/>
        <dbReference type="EC" id="6.2.1.3"/>
    </reaction>
    <physiologicalReaction direction="left-to-right" evidence="6">
        <dbReference type="Rhea" id="RHEA:15422"/>
    </physiologicalReaction>
</comment>
<evidence type="ECO:0000256" key="3">
    <source>
        <dbReference type="ARBA" id="ARBA00022741"/>
    </source>
</evidence>
<keyword evidence="1" id="KW-0963">Cytoplasm</keyword>
<evidence type="ECO:0000256" key="1">
    <source>
        <dbReference type="ARBA" id="ARBA00022490"/>
    </source>
</evidence>
<evidence type="ECO:0000313" key="9">
    <source>
        <dbReference type="Ensembl" id="ENSCGRP00001023078.1"/>
    </source>
</evidence>
<evidence type="ECO:0000313" key="10">
    <source>
        <dbReference type="Proteomes" id="UP000694386"/>
    </source>
</evidence>
<protein>
    <recommendedName>
        <fullName evidence="7">long-chain-fatty-acid--CoA ligase</fullName>
        <ecNumber evidence="7">6.2.1.3</ecNumber>
    </recommendedName>
</protein>
<proteinExistence type="predicted"/>
<evidence type="ECO:0000256" key="6">
    <source>
        <dbReference type="ARBA" id="ARBA00024484"/>
    </source>
</evidence>
<dbReference type="GO" id="GO:0016020">
    <property type="term" value="C:membrane"/>
    <property type="evidence" value="ECO:0007669"/>
    <property type="project" value="TreeGrafter"/>
</dbReference>